<dbReference type="EMBL" id="FP929130">
    <property type="protein sequence ID" value="CBX96876.1"/>
    <property type="molecule type" value="Genomic_DNA"/>
</dbReference>
<dbReference type="InParanoid" id="E5A016"/>
<protein>
    <submittedName>
        <fullName evidence="1">Predicted protein</fullName>
    </submittedName>
</protein>
<gene>
    <name evidence="1" type="ORF">LEMA_P100070.1</name>
</gene>
<name>E5A016_LEPMJ</name>
<accession>E5A016</accession>
<dbReference type="VEuPathDB" id="FungiDB:LEMA_P100070.1"/>
<organism evidence="2">
    <name type="scientific">Leptosphaeria maculans (strain JN3 / isolate v23.1.3 / race Av1-4-5-6-7-8)</name>
    <name type="common">Blackleg fungus</name>
    <name type="synonym">Phoma lingam</name>
    <dbReference type="NCBI Taxonomy" id="985895"/>
    <lineage>
        <taxon>Eukaryota</taxon>
        <taxon>Fungi</taxon>
        <taxon>Dikarya</taxon>
        <taxon>Ascomycota</taxon>
        <taxon>Pezizomycotina</taxon>
        <taxon>Dothideomycetes</taxon>
        <taxon>Pleosporomycetidae</taxon>
        <taxon>Pleosporales</taxon>
        <taxon>Pleosporineae</taxon>
        <taxon>Leptosphaeriaceae</taxon>
        <taxon>Plenodomus</taxon>
        <taxon>Plenodomus lingam/Leptosphaeria maculans species complex</taxon>
    </lineage>
</organism>
<dbReference type="Proteomes" id="UP000002668">
    <property type="component" value="Genome"/>
</dbReference>
<keyword evidence="2" id="KW-1185">Reference proteome</keyword>
<reference evidence="2" key="1">
    <citation type="journal article" date="2011" name="Nat. Commun.">
        <title>Effector diversification within compartments of the Leptosphaeria maculans genome affected by Repeat-Induced Point mutations.</title>
        <authorList>
            <person name="Rouxel T."/>
            <person name="Grandaubert J."/>
            <person name="Hane J.K."/>
            <person name="Hoede C."/>
            <person name="van de Wouw A.P."/>
            <person name="Couloux A."/>
            <person name="Dominguez V."/>
            <person name="Anthouard V."/>
            <person name="Bally P."/>
            <person name="Bourras S."/>
            <person name="Cozijnsen A.J."/>
            <person name="Ciuffetti L.M."/>
            <person name="Degrave A."/>
            <person name="Dilmaghani A."/>
            <person name="Duret L."/>
            <person name="Fudal I."/>
            <person name="Goodwin S.B."/>
            <person name="Gout L."/>
            <person name="Glaser N."/>
            <person name="Linglin J."/>
            <person name="Kema G.H.J."/>
            <person name="Lapalu N."/>
            <person name="Lawrence C.B."/>
            <person name="May K."/>
            <person name="Meyer M."/>
            <person name="Ollivier B."/>
            <person name="Poulain J."/>
            <person name="Schoch C.L."/>
            <person name="Simon A."/>
            <person name="Spatafora J.W."/>
            <person name="Stachowiak A."/>
            <person name="Turgeon B.G."/>
            <person name="Tyler B.M."/>
            <person name="Vincent D."/>
            <person name="Weissenbach J."/>
            <person name="Amselem J."/>
            <person name="Quesneville H."/>
            <person name="Oliver R.P."/>
            <person name="Wincker P."/>
            <person name="Balesdent M.-H."/>
            <person name="Howlett B.J."/>
        </authorList>
    </citation>
    <scope>NUCLEOTIDE SEQUENCE [LARGE SCALE GENOMIC DNA]</scope>
    <source>
        <strain evidence="2">JN3 / isolate v23.1.3 / race Av1-4-5-6-7-8</strain>
    </source>
</reference>
<dbReference type="HOGENOM" id="CLU_2292221_0_0_1"/>
<sequence>MHYLKFRGDTIDLRSCKPTGIAVGCHVDGTQAPSCRFYVVPSVFFDFSRLFVSQKGVVGLEYSRFHFPESRLLDKFAQTWGLLRLGSSPLGQAMAFNMDHE</sequence>
<proteinExistence type="predicted"/>
<dbReference type="AlphaFoldDB" id="E5A016"/>
<evidence type="ECO:0000313" key="1">
    <source>
        <dbReference type="EMBL" id="CBX96876.1"/>
    </source>
</evidence>
<evidence type="ECO:0000313" key="2">
    <source>
        <dbReference type="Proteomes" id="UP000002668"/>
    </source>
</evidence>